<evidence type="ECO:0000313" key="4">
    <source>
        <dbReference type="Proteomes" id="UP000001514"/>
    </source>
</evidence>
<dbReference type="FunFam" id="1.25.40.10:FF:000158">
    <property type="entry name" value="pentatricopeptide repeat-containing protein At2g33680"/>
    <property type="match status" value="1"/>
</dbReference>
<dbReference type="InterPro" id="IPR011990">
    <property type="entry name" value="TPR-like_helical_dom_sf"/>
</dbReference>
<dbReference type="HOGENOM" id="CLU_002706_0_0_1"/>
<dbReference type="GO" id="GO:0009451">
    <property type="term" value="P:RNA modification"/>
    <property type="evidence" value="ECO:0007669"/>
    <property type="project" value="InterPro"/>
</dbReference>
<dbReference type="GO" id="GO:0003723">
    <property type="term" value="F:RNA binding"/>
    <property type="evidence" value="ECO:0007669"/>
    <property type="project" value="InterPro"/>
</dbReference>
<keyword evidence="1" id="KW-0677">Repeat</keyword>
<dbReference type="GO" id="GO:0048731">
    <property type="term" value="P:system development"/>
    <property type="evidence" value="ECO:0007669"/>
    <property type="project" value="UniProtKB-ARBA"/>
</dbReference>
<accession>D8R442</accession>
<dbReference type="InParanoid" id="D8R442"/>
<name>D8R442_SELML</name>
<evidence type="ECO:0000313" key="3">
    <source>
        <dbReference type="EMBL" id="EFJ33049.1"/>
    </source>
</evidence>
<dbReference type="Gramene" id="EFJ33049">
    <property type="protein sequence ID" value="EFJ33049"/>
    <property type="gene ID" value="SELMODRAFT_84108"/>
</dbReference>
<dbReference type="PANTHER" id="PTHR47926:SF533">
    <property type="entry name" value="DYW DOMAIN-CONTAINING PROTEIN"/>
    <property type="match status" value="1"/>
</dbReference>
<reference evidence="3 4" key="1">
    <citation type="journal article" date="2011" name="Science">
        <title>The Selaginella genome identifies genetic changes associated with the evolution of vascular plants.</title>
        <authorList>
            <person name="Banks J.A."/>
            <person name="Nishiyama T."/>
            <person name="Hasebe M."/>
            <person name="Bowman J.L."/>
            <person name="Gribskov M."/>
            <person name="dePamphilis C."/>
            <person name="Albert V.A."/>
            <person name="Aono N."/>
            <person name="Aoyama T."/>
            <person name="Ambrose B.A."/>
            <person name="Ashton N.W."/>
            <person name="Axtell M.J."/>
            <person name="Barker E."/>
            <person name="Barker M.S."/>
            <person name="Bennetzen J.L."/>
            <person name="Bonawitz N.D."/>
            <person name="Chapple C."/>
            <person name="Cheng C."/>
            <person name="Correa L.G."/>
            <person name="Dacre M."/>
            <person name="DeBarry J."/>
            <person name="Dreyer I."/>
            <person name="Elias M."/>
            <person name="Engstrom E.M."/>
            <person name="Estelle M."/>
            <person name="Feng L."/>
            <person name="Finet C."/>
            <person name="Floyd S.K."/>
            <person name="Frommer W.B."/>
            <person name="Fujita T."/>
            <person name="Gramzow L."/>
            <person name="Gutensohn M."/>
            <person name="Harholt J."/>
            <person name="Hattori M."/>
            <person name="Heyl A."/>
            <person name="Hirai T."/>
            <person name="Hiwatashi Y."/>
            <person name="Ishikawa M."/>
            <person name="Iwata M."/>
            <person name="Karol K.G."/>
            <person name="Koehler B."/>
            <person name="Kolukisaoglu U."/>
            <person name="Kubo M."/>
            <person name="Kurata T."/>
            <person name="Lalonde S."/>
            <person name="Li K."/>
            <person name="Li Y."/>
            <person name="Litt A."/>
            <person name="Lyons E."/>
            <person name="Manning G."/>
            <person name="Maruyama T."/>
            <person name="Michael T.P."/>
            <person name="Mikami K."/>
            <person name="Miyazaki S."/>
            <person name="Morinaga S."/>
            <person name="Murata T."/>
            <person name="Mueller-Roeber B."/>
            <person name="Nelson D.R."/>
            <person name="Obara M."/>
            <person name="Oguri Y."/>
            <person name="Olmstead R.G."/>
            <person name="Onodera N."/>
            <person name="Petersen B.L."/>
            <person name="Pils B."/>
            <person name="Prigge M."/>
            <person name="Rensing S.A."/>
            <person name="Riano-Pachon D.M."/>
            <person name="Roberts A.W."/>
            <person name="Sato Y."/>
            <person name="Scheller H.V."/>
            <person name="Schulz B."/>
            <person name="Schulz C."/>
            <person name="Shakirov E.V."/>
            <person name="Shibagaki N."/>
            <person name="Shinohara N."/>
            <person name="Shippen D.E."/>
            <person name="Soerensen I."/>
            <person name="Sotooka R."/>
            <person name="Sugimoto N."/>
            <person name="Sugita M."/>
            <person name="Sumikawa N."/>
            <person name="Tanurdzic M."/>
            <person name="Theissen G."/>
            <person name="Ulvskov P."/>
            <person name="Wakazuki S."/>
            <person name="Weng J.K."/>
            <person name="Willats W.W."/>
            <person name="Wipf D."/>
            <person name="Wolf P.G."/>
            <person name="Yang L."/>
            <person name="Zimmer A.D."/>
            <person name="Zhu Q."/>
            <person name="Mitros T."/>
            <person name="Hellsten U."/>
            <person name="Loque D."/>
            <person name="Otillar R."/>
            <person name="Salamov A."/>
            <person name="Schmutz J."/>
            <person name="Shapiro H."/>
            <person name="Lindquist E."/>
            <person name="Lucas S."/>
            <person name="Rokhsar D."/>
            <person name="Grigoriev I.V."/>
        </authorList>
    </citation>
    <scope>NUCLEOTIDE SEQUENCE [LARGE SCALE GENOMIC DNA]</scope>
</reference>
<evidence type="ECO:0008006" key="5">
    <source>
        <dbReference type="Google" id="ProtNLM"/>
    </source>
</evidence>
<dbReference type="InterPro" id="IPR046960">
    <property type="entry name" value="PPR_At4g14850-like_plant"/>
</dbReference>
<dbReference type="PANTHER" id="PTHR47926">
    <property type="entry name" value="PENTATRICOPEPTIDE REPEAT-CONTAINING PROTEIN"/>
    <property type="match status" value="1"/>
</dbReference>
<dbReference type="Gene3D" id="1.25.40.10">
    <property type="entry name" value="Tetratricopeptide repeat domain"/>
    <property type="match status" value="2"/>
</dbReference>
<dbReference type="AlphaFoldDB" id="D8R442"/>
<sequence>MAVCSWNGEGRRGLEIFWRMHQMGVRPDGFSFSTAIGACTAIGDFAQGWSILGQIRCLELDRENEILAIKNALLAKYSQCGGLQEARSIFSSSGQHRDVISWSSMIESCAHHGRGEESLALFRRMQQEGVDPNAITFLSILSACRHSGFLDEEALRCVGAMEADYGIQPGQEHRACVVDLLGIAGRLKEAENLITADDRSHGEVAWTSFLGGCRVHPDEAGAIERAQEQVQHCESSGFHILLSNVKSG</sequence>
<dbReference type="Pfam" id="PF13041">
    <property type="entry name" value="PPR_2"/>
    <property type="match status" value="1"/>
</dbReference>
<dbReference type="EMBL" id="GL377571">
    <property type="protein sequence ID" value="EFJ33049.1"/>
    <property type="molecule type" value="Genomic_DNA"/>
</dbReference>
<evidence type="ECO:0000256" key="2">
    <source>
        <dbReference type="PROSITE-ProRule" id="PRU00708"/>
    </source>
</evidence>
<feature type="repeat" description="PPR" evidence="2">
    <location>
        <begin position="98"/>
        <end position="132"/>
    </location>
</feature>
<dbReference type="eggNOG" id="KOG4197">
    <property type="taxonomic scope" value="Eukaryota"/>
</dbReference>
<dbReference type="InterPro" id="IPR002885">
    <property type="entry name" value="PPR_rpt"/>
</dbReference>
<dbReference type="PROSITE" id="PS51375">
    <property type="entry name" value="PPR"/>
    <property type="match status" value="1"/>
</dbReference>
<dbReference type="Proteomes" id="UP000001514">
    <property type="component" value="Unassembled WGS sequence"/>
</dbReference>
<proteinExistence type="predicted"/>
<protein>
    <recommendedName>
        <fullName evidence="5">Pentacotripeptide-repeat region of PRORP domain-containing protein</fullName>
    </recommendedName>
</protein>
<dbReference type="KEGG" id="smo:SELMODRAFT_84108"/>
<keyword evidence="4" id="KW-1185">Reference proteome</keyword>
<organism evidence="4">
    <name type="scientific">Selaginella moellendorffii</name>
    <name type="common">Spikemoss</name>
    <dbReference type="NCBI Taxonomy" id="88036"/>
    <lineage>
        <taxon>Eukaryota</taxon>
        <taxon>Viridiplantae</taxon>
        <taxon>Streptophyta</taxon>
        <taxon>Embryophyta</taxon>
        <taxon>Tracheophyta</taxon>
        <taxon>Lycopodiopsida</taxon>
        <taxon>Selaginellales</taxon>
        <taxon>Selaginellaceae</taxon>
        <taxon>Selaginella</taxon>
    </lineage>
</organism>
<gene>
    <name evidence="3" type="ORF">SELMODRAFT_84108</name>
</gene>
<evidence type="ECO:0000256" key="1">
    <source>
        <dbReference type="ARBA" id="ARBA00022737"/>
    </source>
</evidence>
<dbReference type="NCBIfam" id="TIGR00756">
    <property type="entry name" value="PPR"/>
    <property type="match status" value="1"/>
</dbReference>